<dbReference type="PANTHER" id="PTHR18968">
    <property type="entry name" value="THIAMINE PYROPHOSPHATE ENZYMES"/>
    <property type="match status" value="1"/>
</dbReference>
<dbReference type="Pfam" id="PF00205">
    <property type="entry name" value="TPP_enzyme_M"/>
    <property type="match status" value="1"/>
</dbReference>
<dbReference type="GO" id="GO:0030976">
    <property type="term" value="F:thiamine pyrophosphate binding"/>
    <property type="evidence" value="ECO:0007669"/>
    <property type="project" value="InterPro"/>
</dbReference>
<protein>
    <submittedName>
        <fullName evidence="7">3D-(3,5/4)-trihydroxycyclohexane-1,2-dione acylhydrolase (Decyclizing)</fullName>
        <ecNumber evidence="7">3.7.1.22</ecNumber>
    </submittedName>
</protein>
<dbReference type="GO" id="GO:0000287">
    <property type="term" value="F:magnesium ion binding"/>
    <property type="evidence" value="ECO:0007669"/>
    <property type="project" value="InterPro"/>
</dbReference>
<evidence type="ECO:0000313" key="7">
    <source>
        <dbReference type="EMBL" id="NIZ47719.1"/>
    </source>
</evidence>
<evidence type="ECO:0000313" key="8">
    <source>
        <dbReference type="Proteomes" id="UP000752013"/>
    </source>
</evidence>
<feature type="domain" description="Thiamine pyrophosphate enzyme TPP-binding" evidence="5">
    <location>
        <begin position="437"/>
        <end position="589"/>
    </location>
</feature>
<dbReference type="SUPFAM" id="SSF52518">
    <property type="entry name" value="Thiamin diphosphate-binding fold (THDP-binding)"/>
    <property type="match status" value="2"/>
</dbReference>
<dbReference type="InterPro" id="IPR029035">
    <property type="entry name" value="DHS-like_NAD/FAD-binding_dom"/>
</dbReference>
<dbReference type="InterPro" id="IPR000399">
    <property type="entry name" value="TPP-bd_CS"/>
</dbReference>
<dbReference type="Gene3D" id="3.40.50.1220">
    <property type="entry name" value="TPP-binding domain"/>
    <property type="match status" value="1"/>
</dbReference>
<evidence type="ECO:0000256" key="1">
    <source>
        <dbReference type="ARBA" id="ARBA00007812"/>
    </source>
</evidence>
<gene>
    <name evidence="7" type="primary">iolD</name>
    <name evidence="7" type="ORF">HCT46_07315</name>
</gene>
<keyword evidence="8" id="KW-1185">Reference proteome</keyword>
<dbReference type="InterPro" id="IPR012001">
    <property type="entry name" value="Thiamin_PyroP_enz_TPP-bd_dom"/>
</dbReference>
<evidence type="ECO:0000259" key="6">
    <source>
        <dbReference type="Pfam" id="PF02776"/>
    </source>
</evidence>
<organism evidence="7 8">
    <name type="scientific">Entomospira nematocerorum</name>
    <dbReference type="NCBI Taxonomy" id="2719987"/>
    <lineage>
        <taxon>Bacteria</taxon>
        <taxon>Pseudomonadati</taxon>
        <taxon>Spirochaetota</taxon>
        <taxon>Spirochaetia</taxon>
        <taxon>Spirochaetales</taxon>
        <taxon>Spirochaetaceae</taxon>
        <taxon>Entomospira</taxon>
    </lineage>
</organism>
<comment type="caution">
    <text evidence="7">The sequence shown here is derived from an EMBL/GenBank/DDBJ whole genome shotgun (WGS) entry which is preliminary data.</text>
</comment>
<dbReference type="Pfam" id="PF02776">
    <property type="entry name" value="TPP_enzyme_N"/>
    <property type="match status" value="1"/>
</dbReference>
<dbReference type="Pfam" id="PF02775">
    <property type="entry name" value="TPP_enzyme_C"/>
    <property type="match status" value="1"/>
</dbReference>
<dbReference type="InterPro" id="IPR030817">
    <property type="entry name" value="Myo_inos_IolD"/>
</dbReference>
<dbReference type="GO" id="GO:0009097">
    <property type="term" value="P:isoleucine biosynthetic process"/>
    <property type="evidence" value="ECO:0007669"/>
    <property type="project" value="TreeGrafter"/>
</dbReference>
<evidence type="ECO:0000256" key="3">
    <source>
        <dbReference type="RuleBase" id="RU362132"/>
    </source>
</evidence>
<dbReference type="InterPro" id="IPR029061">
    <property type="entry name" value="THDP-binding"/>
</dbReference>
<accession>A0A968KUW6</accession>
<dbReference type="GO" id="GO:0050660">
    <property type="term" value="F:flavin adenine dinucleotide binding"/>
    <property type="evidence" value="ECO:0007669"/>
    <property type="project" value="TreeGrafter"/>
</dbReference>
<dbReference type="PANTHER" id="PTHR18968:SF9">
    <property type="entry name" value="3D-(3,5_4)-TRIHYDROXYCYCLOHEXANE-1,2-DIONE HYDROLASE"/>
    <property type="match status" value="1"/>
</dbReference>
<dbReference type="SUPFAM" id="SSF52467">
    <property type="entry name" value="DHS-like NAD/FAD-binding domain"/>
    <property type="match status" value="1"/>
</dbReference>
<dbReference type="AlphaFoldDB" id="A0A968KUW6"/>
<proteinExistence type="inferred from homology"/>
<reference evidence="7" key="1">
    <citation type="submission" date="2020-03" db="EMBL/GenBank/DDBJ databases">
        <title>Spirochaetal bacteria isolated from arthropods constitute a novel genus Entomospira genus novum within the order Spirochaetales.</title>
        <authorList>
            <person name="Grana-Miraglia L."/>
            <person name="Sikutova S."/>
            <person name="Fingerle V."/>
            <person name="Sing A."/>
            <person name="Castillo-Ramirez S."/>
            <person name="Margos G."/>
            <person name="Rudolf I."/>
        </authorList>
    </citation>
    <scope>NUCLEOTIDE SEQUENCE</scope>
    <source>
        <strain evidence="7">BR208</strain>
    </source>
</reference>
<evidence type="ECO:0000259" key="4">
    <source>
        <dbReference type="Pfam" id="PF00205"/>
    </source>
</evidence>
<dbReference type="Gene3D" id="3.40.50.970">
    <property type="match status" value="2"/>
</dbReference>
<dbReference type="GO" id="GO:0005948">
    <property type="term" value="C:acetolactate synthase complex"/>
    <property type="evidence" value="ECO:0007669"/>
    <property type="project" value="TreeGrafter"/>
</dbReference>
<dbReference type="PROSITE" id="PS00187">
    <property type="entry name" value="TPP_ENZYMES"/>
    <property type="match status" value="1"/>
</dbReference>
<sequence>MSETIRLTTAQALIKFLNYQYICYDGKEVSYIEGLFHIFGHGNVLSIGQALEENIGHLKSYSGKNEQGMAHTAIAYTKQNLCRKIFAISTSAGPGSANLITAAATAFANNIPILLLPSDTFSSRQPDPVLQQLEHYTNHTLSTNDAFQAVSRYWDRIHRPEQLMQALLHAFEIMTNPSTMGPTTICIPQDTAAEAFDYPIEFFDKRVHYIDRVSPSSREIDGIISMIRYSKLPVIIIGGGAKYSEAGDVLEKISLMCDIPLVETHAGKSTVISSFTHNLGGVGILGTSAANKIVQMSDLIIGLGTRYTDFVTASKTLFDIHHTAFINININRMQTYKLDGFQVVADAKSTIEAIIPLLVDYKSAFGSSIAVLRSSWEEEKSRLKVNNALDGITIKNHFSADVMQEYKTQLRTQLSQASVVLHLNDMLDHNAIVVGSAGSLPGDMQRLWSAKERNTFHLEYGYSCMGYEIAGALGAKLAEPSREVYALVGDGSFLMLHTELVTALQYHYKINIVLFNNAGYGCINNLQMDNGCISSGTEFRNIEDQIMNIDYAKIAEGYGLKSYQVTSIEALRYAVIDAKKADQSTLIEIKVLPKTMTDGYEGSWWNVGIAEVSHSHPVQQSYFSKVSHLSRAKKY</sequence>
<dbReference type="GO" id="GO:0019310">
    <property type="term" value="P:inositol catabolic process"/>
    <property type="evidence" value="ECO:0007669"/>
    <property type="project" value="InterPro"/>
</dbReference>
<dbReference type="Proteomes" id="UP000752013">
    <property type="component" value="Unassembled WGS sequence"/>
</dbReference>
<dbReference type="NCBIfam" id="TIGR04377">
    <property type="entry name" value="myo_inos_iolD"/>
    <property type="match status" value="1"/>
</dbReference>
<dbReference type="GO" id="GO:0102481">
    <property type="term" value="F:3D-(3,5/4)-trihydroxycyclohexane-1,2-dione hydrolase activity"/>
    <property type="evidence" value="ECO:0007669"/>
    <property type="project" value="UniProtKB-EC"/>
</dbReference>
<dbReference type="CDD" id="cd07035">
    <property type="entry name" value="TPP_PYR_POX_like"/>
    <property type="match status" value="1"/>
</dbReference>
<dbReference type="GO" id="GO:0009099">
    <property type="term" value="P:L-valine biosynthetic process"/>
    <property type="evidence" value="ECO:0007669"/>
    <property type="project" value="TreeGrafter"/>
</dbReference>
<dbReference type="InterPro" id="IPR011766">
    <property type="entry name" value="TPP_enzyme_TPP-bd"/>
</dbReference>
<comment type="similarity">
    <text evidence="1 3">Belongs to the TPP enzyme family.</text>
</comment>
<dbReference type="InterPro" id="IPR012000">
    <property type="entry name" value="Thiamin_PyroP_enz_cen_dom"/>
</dbReference>
<name>A0A968KUW6_9SPIO</name>
<feature type="domain" description="Thiamine pyrophosphate enzyme central" evidence="4">
    <location>
        <begin position="221"/>
        <end position="354"/>
    </location>
</feature>
<dbReference type="InterPro" id="IPR045229">
    <property type="entry name" value="TPP_enz"/>
</dbReference>
<keyword evidence="7" id="KW-0378">Hydrolase</keyword>
<feature type="domain" description="Thiamine pyrophosphate enzyme N-terminal TPP-binding" evidence="6">
    <location>
        <begin position="43"/>
        <end position="132"/>
    </location>
</feature>
<evidence type="ECO:0000256" key="2">
    <source>
        <dbReference type="ARBA" id="ARBA00023052"/>
    </source>
</evidence>
<dbReference type="EMBL" id="JAATLK010000003">
    <property type="protein sequence ID" value="NIZ47719.1"/>
    <property type="molecule type" value="Genomic_DNA"/>
</dbReference>
<dbReference type="EC" id="3.7.1.22" evidence="7"/>
<dbReference type="RefSeq" id="WP_167704425.1">
    <property type="nucleotide sequence ID" value="NZ_CP118170.1"/>
</dbReference>
<evidence type="ECO:0000259" key="5">
    <source>
        <dbReference type="Pfam" id="PF02775"/>
    </source>
</evidence>
<keyword evidence="2 3" id="KW-0786">Thiamine pyrophosphate</keyword>
<dbReference type="GO" id="GO:0003984">
    <property type="term" value="F:acetolactate synthase activity"/>
    <property type="evidence" value="ECO:0007669"/>
    <property type="project" value="TreeGrafter"/>
</dbReference>